<reference evidence="2 3" key="1">
    <citation type="submission" date="2024-07" db="EMBL/GenBank/DDBJ databases">
        <authorList>
            <person name="Lee S."/>
            <person name="Kang M."/>
        </authorList>
    </citation>
    <scope>NUCLEOTIDE SEQUENCE [LARGE SCALE GENOMIC DNA]</scope>
    <source>
        <strain evidence="2 3">DS6</strain>
    </source>
</reference>
<dbReference type="EMBL" id="JBFPJR010000013">
    <property type="protein sequence ID" value="MEX0427875.1"/>
    <property type="molecule type" value="Genomic_DNA"/>
</dbReference>
<dbReference type="Proteomes" id="UP001556631">
    <property type="component" value="Unassembled WGS sequence"/>
</dbReference>
<gene>
    <name evidence="2" type="ORF">AB3X52_09605</name>
</gene>
<dbReference type="Gene3D" id="3.40.50.300">
    <property type="entry name" value="P-loop containing nucleotide triphosphate hydrolases"/>
    <property type="match status" value="1"/>
</dbReference>
<name>A0ABV3SZ99_9ACTN</name>
<sequence length="364" mass="41474">MSRRVYVHVGAPKTGTTYLQDRLFLNRVSLAGHGIAYPTGLKGDMFEPALDLIDRPWGGMRDEVHGEWDALVRRVKRSSGTVLVSHEILAGARPQQVQRAMRDLRDFEVHVIYTARDIARQLPAEWQEQVKHNGRNGFRRYLRQVRKAQQNHPNRWFWRVQGLPDVLTRWGCNLPPERVHLITVPQPGAPKETLWLRFCEVVGIDPAWAPEEAERHNPSLGGAETTLLRRLNAVLLDEDFGGDDYRTIVREVIAHRTLAQRTDMTRVTLPPGEYDWVEQVAESWIEWAQGAKVHVVGDLDELRPRRPAADEPWVNPDKPRPRDVADAALDALVAVVLEAGRRPNPDDQLRAKVAKAVRRARGGR</sequence>
<evidence type="ECO:0008006" key="4">
    <source>
        <dbReference type="Google" id="ProtNLM"/>
    </source>
</evidence>
<evidence type="ECO:0000256" key="1">
    <source>
        <dbReference type="SAM" id="MobiDB-lite"/>
    </source>
</evidence>
<evidence type="ECO:0000313" key="3">
    <source>
        <dbReference type="Proteomes" id="UP001556631"/>
    </source>
</evidence>
<keyword evidence="3" id="KW-1185">Reference proteome</keyword>
<dbReference type="InterPro" id="IPR027417">
    <property type="entry name" value="P-loop_NTPase"/>
</dbReference>
<evidence type="ECO:0000313" key="2">
    <source>
        <dbReference type="EMBL" id="MEX0427875.1"/>
    </source>
</evidence>
<comment type="caution">
    <text evidence="2">The sequence shown here is derived from an EMBL/GenBank/DDBJ whole genome shotgun (WGS) entry which is preliminary data.</text>
</comment>
<feature type="region of interest" description="Disordered" evidence="1">
    <location>
        <begin position="343"/>
        <end position="364"/>
    </location>
</feature>
<protein>
    <recommendedName>
        <fullName evidence="4">Sulfotransferase family protein</fullName>
    </recommendedName>
</protein>
<organism evidence="2 3">
    <name type="scientific">Nocardioides eburneus</name>
    <dbReference type="NCBI Taxonomy" id="3231482"/>
    <lineage>
        <taxon>Bacteria</taxon>
        <taxon>Bacillati</taxon>
        <taxon>Actinomycetota</taxon>
        <taxon>Actinomycetes</taxon>
        <taxon>Propionibacteriales</taxon>
        <taxon>Nocardioidaceae</taxon>
        <taxon>Nocardioides</taxon>
    </lineage>
</organism>
<accession>A0ABV3SZ99</accession>
<dbReference type="SUPFAM" id="SSF52540">
    <property type="entry name" value="P-loop containing nucleoside triphosphate hydrolases"/>
    <property type="match status" value="1"/>
</dbReference>
<feature type="compositionally biased region" description="Basic residues" evidence="1">
    <location>
        <begin position="352"/>
        <end position="364"/>
    </location>
</feature>
<proteinExistence type="predicted"/>
<dbReference type="RefSeq" id="WP_367993666.1">
    <property type="nucleotide sequence ID" value="NZ_JBFPJR010000013.1"/>
</dbReference>